<feature type="transmembrane region" description="Helical" evidence="2">
    <location>
        <begin position="149"/>
        <end position="174"/>
    </location>
</feature>
<sequence>MFGGYLNMVMSLLFLDVFVFSQQNEKRNLTATTNNIPKIVRQRLLEDALLPCNSSNGTGLELIEWWYKRIGGVYIGAFNATSRHVHTNWTKDGAYQIAENGSLIIHNVRRELVERYECLLKFLNGNQTRDSVLLRLDFSFWYAPEPFSLFYGSCIFALIFCVASFLLNIFWILIRWSVLSWIKRTERLSRVRAMLVAMEKYRQKHMESLHEGYNRRMSTFRENYHTQVETIRNSYLESSERFRDYRQAQKENVQQHLDGYYQQISRLREFGHKRVEHLWESYEKSVNAVRTFTLEQRLKILNQYKVKQRYVNKLLEAIGTETNVDIISRKEAAIREVLGEDQPPPTFWSSSHHPSNNSNLRRSASFHSLPEFPLVDEILEEEEEQQIIYVNLTEFNKNKEELTEKEEKEYLLALQQPSTSTASSILPLFNNNKIQA</sequence>
<keyword evidence="2" id="KW-0472">Membrane</keyword>
<keyword evidence="2" id="KW-0812">Transmembrane</keyword>
<dbReference type="OrthoDB" id="10061535at2759"/>
<feature type="chain" id="PRO_5028346184" evidence="3">
    <location>
        <begin position="22"/>
        <end position="436"/>
    </location>
</feature>
<keyword evidence="3" id="KW-0732">Signal</keyword>
<feature type="signal peptide" evidence="3">
    <location>
        <begin position="1"/>
        <end position="21"/>
    </location>
</feature>
<feature type="region of interest" description="Disordered" evidence="1">
    <location>
        <begin position="343"/>
        <end position="362"/>
    </location>
</feature>
<dbReference type="Gene3D" id="2.60.40.10">
    <property type="entry name" value="Immunoglobulins"/>
    <property type="match status" value="1"/>
</dbReference>
<name>A0A6V7X9E2_MELEN</name>
<protein>
    <submittedName>
        <fullName evidence="4">Uncharacterized protein</fullName>
    </submittedName>
</protein>
<dbReference type="SUPFAM" id="SSF48726">
    <property type="entry name" value="Immunoglobulin"/>
    <property type="match status" value="1"/>
</dbReference>
<dbReference type="InterPro" id="IPR036179">
    <property type="entry name" value="Ig-like_dom_sf"/>
</dbReference>
<dbReference type="InterPro" id="IPR013783">
    <property type="entry name" value="Ig-like_fold"/>
</dbReference>
<comment type="caution">
    <text evidence="4">The sequence shown here is derived from an EMBL/GenBank/DDBJ whole genome shotgun (WGS) entry which is preliminary data.</text>
</comment>
<organism evidence="4 5">
    <name type="scientific">Meloidogyne enterolobii</name>
    <name type="common">Root-knot nematode worm</name>
    <name type="synonym">Meloidogyne mayaguensis</name>
    <dbReference type="NCBI Taxonomy" id="390850"/>
    <lineage>
        <taxon>Eukaryota</taxon>
        <taxon>Metazoa</taxon>
        <taxon>Ecdysozoa</taxon>
        <taxon>Nematoda</taxon>
        <taxon>Chromadorea</taxon>
        <taxon>Rhabditida</taxon>
        <taxon>Tylenchina</taxon>
        <taxon>Tylenchomorpha</taxon>
        <taxon>Tylenchoidea</taxon>
        <taxon>Meloidogynidae</taxon>
        <taxon>Meloidogyninae</taxon>
        <taxon>Meloidogyne</taxon>
    </lineage>
</organism>
<proteinExistence type="predicted"/>
<gene>
    <name evidence="4" type="ORF">MENT_LOCUS49082</name>
</gene>
<dbReference type="Proteomes" id="UP000580250">
    <property type="component" value="Unassembled WGS sequence"/>
</dbReference>
<reference evidence="4 5" key="1">
    <citation type="submission" date="2020-08" db="EMBL/GenBank/DDBJ databases">
        <authorList>
            <person name="Koutsovoulos G."/>
            <person name="Danchin GJ E."/>
        </authorList>
    </citation>
    <scope>NUCLEOTIDE SEQUENCE [LARGE SCALE GENOMIC DNA]</scope>
</reference>
<evidence type="ECO:0000313" key="5">
    <source>
        <dbReference type="Proteomes" id="UP000580250"/>
    </source>
</evidence>
<keyword evidence="2" id="KW-1133">Transmembrane helix</keyword>
<evidence type="ECO:0000256" key="3">
    <source>
        <dbReference type="SAM" id="SignalP"/>
    </source>
</evidence>
<evidence type="ECO:0000256" key="2">
    <source>
        <dbReference type="SAM" id="Phobius"/>
    </source>
</evidence>
<accession>A0A6V7X9E2</accession>
<dbReference type="AlphaFoldDB" id="A0A6V7X9E2"/>
<dbReference type="EMBL" id="CAJEWN010001262">
    <property type="protein sequence ID" value="CAD2195960.1"/>
    <property type="molecule type" value="Genomic_DNA"/>
</dbReference>
<evidence type="ECO:0000313" key="4">
    <source>
        <dbReference type="EMBL" id="CAD2195960.1"/>
    </source>
</evidence>
<evidence type="ECO:0000256" key="1">
    <source>
        <dbReference type="SAM" id="MobiDB-lite"/>
    </source>
</evidence>
<feature type="compositionally biased region" description="Low complexity" evidence="1">
    <location>
        <begin position="349"/>
        <end position="359"/>
    </location>
</feature>